<dbReference type="EMBL" id="JBHRSS010000001">
    <property type="protein sequence ID" value="MFC3102885.1"/>
    <property type="molecule type" value="Genomic_DNA"/>
</dbReference>
<name>A0ABV7ENC7_9GAMM</name>
<dbReference type="InterPro" id="IPR019253">
    <property type="entry name" value="DUF2244_TM"/>
</dbReference>
<dbReference type="Pfam" id="PF10003">
    <property type="entry name" value="DUF2244"/>
    <property type="match status" value="1"/>
</dbReference>
<keyword evidence="1" id="KW-1133">Transmembrane helix</keyword>
<organism evidence="2 3">
    <name type="scientific">Salinisphaera aquimarina</name>
    <dbReference type="NCBI Taxonomy" id="2094031"/>
    <lineage>
        <taxon>Bacteria</taxon>
        <taxon>Pseudomonadati</taxon>
        <taxon>Pseudomonadota</taxon>
        <taxon>Gammaproteobacteria</taxon>
        <taxon>Salinisphaerales</taxon>
        <taxon>Salinisphaeraceae</taxon>
        <taxon>Salinisphaera</taxon>
    </lineage>
</organism>
<evidence type="ECO:0000313" key="3">
    <source>
        <dbReference type="Proteomes" id="UP001595462"/>
    </source>
</evidence>
<keyword evidence="1" id="KW-0472">Membrane</keyword>
<gene>
    <name evidence="2" type="ORF">ACFOSU_03165</name>
</gene>
<keyword evidence="1" id="KW-0812">Transmembrane</keyword>
<protein>
    <submittedName>
        <fullName evidence="2">DUF2244 domain-containing protein</fullName>
    </submittedName>
</protein>
<dbReference type="RefSeq" id="WP_209064993.1">
    <property type="nucleotide sequence ID" value="NZ_JBHRSS010000001.1"/>
</dbReference>
<evidence type="ECO:0000256" key="1">
    <source>
        <dbReference type="SAM" id="Phobius"/>
    </source>
</evidence>
<reference evidence="3" key="1">
    <citation type="journal article" date="2019" name="Int. J. Syst. Evol. Microbiol.">
        <title>The Global Catalogue of Microorganisms (GCM) 10K type strain sequencing project: providing services to taxonomists for standard genome sequencing and annotation.</title>
        <authorList>
            <consortium name="The Broad Institute Genomics Platform"/>
            <consortium name="The Broad Institute Genome Sequencing Center for Infectious Disease"/>
            <person name="Wu L."/>
            <person name="Ma J."/>
        </authorList>
    </citation>
    <scope>NUCLEOTIDE SEQUENCE [LARGE SCALE GENOMIC DNA]</scope>
    <source>
        <strain evidence="3">KCTC 52640</strain>
    </source>
</reference>
<accession>A0ABV7ENC7</accession>
<dbReference type="Proteomes" id="UP001595462">
    <property type="component" value="Unassembled WGS sequence"/>
</dbReference>
<proteinExistence type="predicted"/>
<sequence length="186" mass="20873">MTIVYIPVRVYVIEHEPYCHRSQIAMVDAISNTPTRRLVIAPNASLTRAQAQWCFLAMCGVSFSVALFFMTLGLWPVLPFAGLEMAALGTALYASVKANSYREIVSITDERIEIVAGTAKPERQWEFPRLLTQVRLSSSVHRNGRSRLLVTRHGHGCEIGALLTEEERAEVAERLKEWVTARSIES</sequence>
<comment type="caution">
    <text evidence="2">The sequence shown here is derived from an EMBL/GenBank/DDBJ whole genome shotgun (WGS) entry which is preliminary data.</text>
</comment>
<evidence type="ECO:0000313" key="2">
    <source>
        <dbReference type="EMBL" id="MFC3102885.1"/>
    </source>
</evidence>
<keyword evidence="3" id="KW-1185">Reference proteome</keyword>
<feature type="transmembrane region" description="Helical" evidence="1">
    <location>
        <begin position="53"/>
        <end position="71"/>
    </location>
</feature>